<keyword evidence="1" id="KW-0175">Coiled coil</keyword>
<evidence type="ECO:0000313" key="4">
    <source>
        <dbReference type="Proteomes" id="UP000298493"/>
    </source>
</evidence>
<proteinExistence type="predicted"/>
<comment type="caution">
    <text evidence="3">The sequence shown here is derived from an EMBL/GenBank/DDBJ whole genome shotgun (WGS) entry which is preliminary data.</text>
</comment>
<dbReference type="AlphaFoldDB" id="A0A4Z1NRV2"/>
<feature type="coiled-coil region" evidence="1">
    <location>
        <begin position="303"/>
        <end position="330"/>
    </location>
</feature>
<accession>A0A4Z1NRV2</accession>
<evidence type="ECO:0000256" key="1">
    <source>
        <dbReference type="SAM" id="Coils"/>
    </source>
</evidence>
<dbReference type="EMBL" id="SNSC02000017">
    <property type="protein sequence ID" value="TID17084.1"/>
    <property type="molecule type" value="Genomic_DNA"/>
</dbReference>
<feature type="region of interest" description="Disordered" evidence="2">
    <location>
        <begin position="445"/>
        <end position="470"/>
    </location>
</feature>
<organism evidence="3 4">
    <name type="scientific">Venturia nashicola</name>
    <dbReference type="NCBI Taxonomy" id="86259"/>
    <lineage>
        <taxon>Eukaryota</taxon>
        <taxon>Fungi</taxon>
        <taxon>Dikarya</taxon>
        <taxon>Ascomycota</taxon>
        <taxon>Pezizomycotina</taxon>
        <taxon>Dothideomycetes</taxon>
        <taxon>Pleosporomycetidae</taxon>
        <taxon>Venturiales</taxon>
        <taxon>Venturiaceae</taxon>
        <taxon>Venturia</taxon>
    </lineage>
</organism>
<dbReference type="Proteomes" id="UP000298493">
    <property type="component" value="Unassembled WGS sequence"/>
</dbReference>
<evidence type="ECO:0000256" key="2">
    <source>
        <dbReference type="SAM" id="MobiDB-lite"/>
    </source>
</evidence>
<sequence length="470" mass="52418">MRLLPNEWEGTTPLLPKTHENFLPLSCVLDSATIFGAVVGLPYGLGRKAFARVVWRKYYQQLPQQPYPVWRTVGSFTALATVWASAHQALHRYRKKREASIILQDAGISMPKFRLWEHTKKPTHDELTLAVGLATIISSLAAQKFRTVKMPGLAIMGQATISMFVGRSGLLLWNSKEIVSTIEQTKMEIAQAARSYTAQTGKPPPKYLYGTSEGFGSSTLGIAFGGSPQAGQQLGQSIIRYSATSSPSSASGTHQPFDLAEGTVVEPQPHGSHPHNCVLVNGSLLFAPTRDYFWEPESVEAGTEALNAHMEKLNEKRTRLVQEAAFLFQEVTRRENKYLAMDKAEHDTEAGRRSRKAMELLSSMHSNTYTEIAETDWLISDSKKMLLQLESNGTWMPKSQGPPNPKVLETILDKVREHQKKTDMLLQQIGYMVVPPGNRAQIEEDTREVKENSEATADLVEYFDNVSKPE</sequence>
<protein>
    <submittedName>
        <fullName evidence="3">Uncharacterized protein</fullName>
    </submittedName>
</protein>
<keyword evidence="4" id="KW-1185">Reference proteome</keyword>
<evidence type="ECO:0000313" key="3">
    <source>
        <dbReference type="EMBL" id="TID17084.1"/>
    </source>
</evidence>
<name>A0A4Z1NRV2_9PEZI</name>
<reference evidence="3 4" key="1">
    <citation type="submission" date="2019-04" db="EMBL/GenBank/DDBJ databases">
        <title>High contiguity whole genome sequence and gene annotation resource for two Venturia nashicola isolates.</title>
        <authorList>
            <person name="Prokchorchik M."/>
            <person name="Won K."/>
            <person name="Lee Y."/>
            <person name="Choi E.D."/>
            <person name="Segonzac C."/>
            <person name="Sohn K.H."/>
        </authorList>
    </citation>
    <scope>NUCLEOTIDE SEQUENCE [LARGE SCALE GENOMIC DNA]</scope>
    <source>
        <strain evidence="3 4">PRI2</strain>
    </source>
</reference>
<gene>
    <name evidence="3" type="ORF">E6O75_ATG09850</name>
</gene>